<evidence type="ECO:0000259" key="9">
    <source>
        <dbReference type="Pfam" id="PF22528"/>
    </source>
</evidence>
<feature type="domain" description="Protein arginine N-methyltransferase" evidence="9">
    <location>
        <begin position="423"/>
        <end position="572"/>
    </location>
</feature>
<evidence type="ECO:0000256" key="4">
    <source>
        <dbReference type="ARBA" id="ARBA00047384"/>
    </source>
</evidence>
<dbReference type="PROSITE" id="PS51678">
    <property type="entry name" value="SAM_MT_PRMT"/>
    <property type="match status" value="1"/>
</dbReference>
<dbReference type="Proteomes" id="UP000593562">
    <property type="component" value="Unassembled WGS sequence"/>
</dbReference>
<evidence type="ECO:0000256" key="3">
    <source>
        <dbReference type="ARBA" id="ARBA00022691"/>
    </source>
</evidence>
<sequence length="635" mass="70123">MASTKNHETRALQPPPEESENEFEEGGGGGSEEWEDWMDNEEEEGDSSFDDLVCLFCDARHASCDVLFEHCRGCHHFDFYAIRNALSLDFYGSLKLINYVRSEVKGIRCWSCSHVCLDNQDLLNHLHEAGNLNNIKLCLEDDKYLKPFLLDDALLYSFGECEGGEDDSNTIGYKEELMSHMKIFEEIRIDVENTGKELTTSSGSLDDNGNAEVAFASNGHLDMACSSKSDGDMKECAGLSDSKDMLPRGSLVNLAEKDIKNVNENYFGAYSSFGIHREMISDKVRMDAYGQAILKNPSLLNGAVVMDLGCGTGILSLFAAQAGASRVIAVEASEKMAAVATQIAKDNGFWRSQSTDSNQSTGVLEVVHSMAEDLHKSIQIQPNSIDVLVSEWMGYCLLYESMLNSVLFARDRWLKPGGAILPDTATMFVVGFGRGGTSLPFWENVYSFNMSCIGKELVQDAAKIPIVDVVDDRDLVTDAVVLQTFDLTTMKPDEVDFTTSIELEPKMTSPASDSSQLQSDTTWCYGVVLWFETGFTSRFCKEMPAVLSTSPYTPKTHWSQTVLTFHEPIAIALEKPSADKFSKVGIADCPAAKIHLRISIARAVQYRSIDISLETTAVGSSGRKFTWPAQIFNLS</sequence>
<feature type="compositionally biased region" description="Basic and acidic residues" evidence="7">
    <location>
        <begin position="1"/>
        <end position="10"/>
    </location>
</feature>
<evidence type="ECO:0000313" key="11">
    <source>
        <dbReference type="Proteomes" id="UP000593562"/>
    </source>
</evidence>
<evidence type="ECO:0000256" key="5">
    <source>
        <dbReference type="ARBA" id="ARBA00049303"/>
    </source>
</evidence>
<comment type="catalytic activity">
    <reaction evidence="5">
        <text>L-arginyl-[protein] + S-adenosyl-L-methionine = N(omega)-methyl-L-arginyl-[protein] + S-adenosyl-L-homocysteine + H(+)</text>
        <dbReference type="Rhea" id="RHEA:48100"/>
        <dbReference type="Rhea" id="RHEA-COMP:10532"/>
        <dbReference type="Rhea" id="RHEA-COMP:11990"/>
        <dbReference type="ChEBI" id="CHEBI:15378"/>
        <dbReference type="ChEBI" id="CHEBI:29965"/>
        <dbReference type="ChEBI" id="CHEBI:57856"/>
        <dbReference type="ChEBI" id="CHEBI:59789"/>
        <dbReference type="ChEBI" id="CHEBI:65280"/>
    </reaction>
    <physiologicalReaction direction="left-to-right" evidence="5">
        <dbReference type="Rhea" id="RHEA:48101"/>
    </physiologicalReaction>
</comment>
<evidence type="ECO:0000313" key="10">
    <source>
        <dbReference type="EMBL" id="KAF5733646.1"/>
    </source>
</evidence>
<dbReference type="OrthoDB" id="7848332at2759"/>
<comment type="catalytic activity">
    <reaction evidence="4">
        <text>L-arginyl-[protein] + 2 S-adenosyl-L-methionine = N(omega),N(omega)-dimethyl-L-arginyl-[protein] + 2 S-adenosyl-L-homocysteine + 2 H(+)</text>
        <dbReference type="Rhea" id="RHEA:48096"/>
        <dbReference type="Rhea" id="RHEA-COMP:10532"/>
        <dbReference type="Rhea" id="RHEA-COMP:11991"/>
        <dbReference type="ChEBI" id="CHEBI:15378"/>
        <dbReference type="ChEBI" id="CHEBI:29965"/>
        <dbReference type="ChEBI" id="CHEBI:57856"/>
        <dbReference type="ChEBI" id="CHEBI:59789"/>
        <dbReference type="ChEBI" id="CHEBI:61897"/>
        <dbReference type="EC" id="2.1.1.319"/>
    </reaction>
    <physiologicalReaction direction="left-to-right" evidence="4">
        <dbReference type="Rhea" id="RHEA:48097"/>
    </physiologicalReaction>
</comment>
<keyword evidence="11" id="KW-1185">Reference proteome</keyword>
<dbReference type="GO" id="GO:0005634">
    <property type="term" value="C:nucleus"/>
    <property type="evidence" value="ECO:0007669"/>
    <property type="project" value="TreeGrafter"/>
</dbReference>
<dbReference type="SUPFAM" id="SSF57667">
    <property type="entry name" value="beta-beta-alpha zinc fingers"/>
    <property type="match status" value="1"/>
</dbReference>
<dbReference type="InterPro" id="IPR029063">
    <property type="entry name" value="SAM-dependent_MTases_sf"/>
</dbReference>
<proteinExistence type="predicted"/>
<dbReference type="GO" id="GO:0035242">
    <property type="term" value="F:protein-arginine omega-N asymmetric methyltransferase activity"/>
    <property type="evidence" value="ECO:0007669"/>
    <property type="project" value="UniProtKB-EC"/>
</dbReference>
<comment type="caution">
    <text evidence="10">The sequence shown here is derived from an EMBL/GenBank/DDBJ whole genome shotgun (WGS) entry which is preliminary data.</text>
</comment>
<organism evidence="10 11">
    <name type="scientific">Tripterygium wilfordii</name>
    <name type="common">Thunder God vine</name>
    <dbReference type="NCBI Taxonomy" id="458696"/>
    <lineage>
        <taxon>Eukaryota</taxon>
        <taxon>Viridiplantae</taxon>
        <taxon>Streptophyta</taxon>
        <taxon>Embryophyta</taxon>
        <taxon>Tracheophyta</taxon>
        <taxon>Spermatophyta</taxon>
        <taxon>Magnoliopsida</taxon>
        <taxon>eudicotyledons</taxon>
        <taxon>Gunneridae</taxon>
        <taxon>Pentapetalae</taxon>
        <taxon>rosids</taxon>
        <taxon>fabids</taxon>
        <taxon>Celastrales</taxon>
        <taxon>Celastraceae</taxon>
        <taxon>Tripterygium</taxon>
    </lineage>
</organism>
<evidence type="ECO:0000259" key="8">
    <source>
        <dbReference type="Pfam" id="PF08241"/>
    </source>
</evidence>
<dbReference type="SUPFAM" id="SSF53335">
    <property type="entry name" value="S-adenosyl-L-methionine-dependent methyltransferases"/>
    <property type="match status" value="1"/>
</dbReference>
<dbReference type="InterPro" id="IPR055135">
    <property type="entry name" value="PRMT_dom"/>
</dbReference>
<dbReference type="EMBL" id="JAAARO010000016">
    <property type="protein sequence ID" value="KAF5733646.1"/>
    <property type="molecule type" value="Genomic_DNA"/>
</dbReference>
<accession>A0A7J7CHZ7</accession>
<dbReference type="InterPro" id="IPR036236">
    <property type="entry name" value="Znf_C2H2_sf"/>
</dbReference>
<dbReference type="Pfam" id="PF22528">
    <property type="entry name" value="PRMT_C"/>
    <property type="match status" value="1"/>
</dbReference>
<evidence type="ECO:0000256" key="2">
    <source>
        <dbReference type="ARBA" id="ARBA00022679"/>
    </source>
</evidence>
<evidence type="ECO:0000256" key="7">
    <source>
        <dbReference type="SAM" id="MobiDB-lite"/>
    </source>
</evidence>
<dbReference type="GO" id="GO:0032259">
    <property type="term" value="P:methylation"/>
    <property type="evidence" value="ECO:0007669"/>
    <property type="project" value="UniProtKB-KW"/>
</dbReference>
<gene>
    <name evidence="10" type="ORF">HS088_TW16G00086</name>
</gene>
<dbReference type="AlphaFoldDB" id="A0A7J7CHZ7"/>
<dbReference type="Gene3D" id="3.40.50.150">
    <property type="entry name" value="Vaccinia Virus protein VP39"/>
    <property type="match status" value="1"/>
</dbReference>
<dbReference type="Pfam" id="PF08241">
    <property type="entry name" value="Methyltransf_11"/>
    <property type="match status" value="1"/>
</dbReference>
<evidence type="ECO:0000256" key="6">
    <source>
        <dbReference type="PROSITE-ProRule" id="PRU01015"/>
    </source>
</evidence>
<feature type="region of interest" description="Disordered" evidence="7">
    <location>
        <begin position="1"/>
        <end position="35"/>
    </location>
</feature>
<name>A0A7J7CHZ7_TRIWF</name>
<feature type="domain" description="Methyltransferase type 11" evidence="8">
    <location>
        <begin position="307"/>
        <end position="420"/>
    </location>
</feature>
<dbReference type="Gene3D" id="2.70.160.11">
    <property type="entry name" value="Hnrnp arginine n-methyltransferase1"/>
    <property type="match status" value="1"/>
</dbReference>
<dbReference type="InParanoid" id="A0A7J7CHZ7"/>
<dbReference type="PANTHER" id="PTHR11006">
    <property type="entry name" value="PROTEIN ARGININE N-METHYLTRANSFERASE"/>
    <property type="match status" value="1"/>
</dbReference>
<dbReference type="InterPro" id="IPR013216">
    <property type="entry name" value="Methyltransf_11"/>
</dbReference>
<keyword evidence="1 6" id="KW-0489">Methyltransferase</keyword>
<protein>
    <submittedName>
        <fullName evidence="10">Arginine N-methyltransferase family protein</fullName>
    </submittedName>
</protein>
<keyword evidence="2 6" id="KW-0808">Transferase</keyword>
<dbReference type="InterPro" id="IPR025799">
    <property type="entry name" value="Arg_MeTrfase"/>
</dbReference>
<reference evidence="10 11" key="1">
    <citation type="journal article" date="2020" name="Nat. Commun.">
        <title>Genome of Tripterygium wilfordii and identification of cytochrome P450 involved in triptolide biosynthesis.</title>
        <authorList>
            <person name="Tu L."/>
            <person name="Su P."/>
            <person name="Zhang Z."/>
            <person name="Gao L."/>
            <person name="Wang J."/>
            <person name="Hu T."/>
            <person name="Zhou J."/>
            <person name="Zhang Y."/>
            <person name="Zhao Y."/>
            <person name="Liu Y."/>
            <person name="Song Y."/>
            <person name="Tong Y."/>
            <person name="Lu Y."/>
            <person name="Yang J."/>
            <person name="Xu C."/>
            <person name="Jia M."/>
            <person name="Peters R.J."/>
            <person name="Huang L."/>
            <person name="Gao W."/>
        </authorList>
    </citation>
    <scope>NUCLEOTIDE SEQUENCE [LARGE SCALE GENOMIC DNA]</scope>
    <source>
        <strain evidence="11">cv. XIE 37</strain>
        <tissue evidence="10">Leaf</tissue>
    </source>
</reference>
<dbReference type="FunFam" id="3.40.50.150:FF:000016">
    <property type="entry name" value="Protein arginine N-methyltransferase 6"/>
    <property type="match status" value="1"/>
</dbReference>
<dbReference type="CDD" id="cd02440">
    <property type="entry name" value="AdoMet_MTases"/>
    <property type="match status" value="1"/>
</dbReference>
<keyword evidence="3 6" id="KW-0949">S-adenosyl-L-methionine</keyword>
<evidence type="ECO:0000256" key="1">
    <source>
        <dbReference type="ARBA" id="ARBA00022603"/>
    </source>
</evidence>
<dbReference type="PANTHER" id="PTHR11006:SF89">
    <property type="entry name" value="PROTEIN ARGININE N-METHYLTRANSFERASE 3-RELATED"/>
    <property type="match status" value="1"/>
</dbReference>
<dbReference type="GO" id="GO:0042054">
    <property type="term" value="F:histone methyltransferase activity"/>
    <property type="evidence" value="ECO:0007669"/>
    <property type="project" value="TreeGrafter"/>
</dbReference>
<dbReference type="FunCoup" id="A0A7J7CHZ7">
    <property type="interactions" value="506"/>
</dbReference>